<evidence type="ECO:0000256" key="4">
    <source>
        <dbReference type="ARBA" id="ARBA00023015"/>
    </source>
</evidence>
<evidence type="ECO:0000256" key="6">
    <source>
        <dbReference type="ARBA" id="ARBA00023163"/>
    </source>
</evidence>
<keyword evidence="7" id="KW-0539">Nucleus</keyword>
<dbReference type="GO" id="GO:0043565">
    <property type="term" value="F:sequence-specific DNA binding"/>
    <property type="evidence" value="ECO:0007669"/>
    <property type="project" value="InterPro"/>
</dbReference>
<evidence type="ECO:0000256" key="3">
    <source>
        <dbReference type="ARBA" id="ARBA00022737"/>
    </source>
</evidence>
<dbReference type="Proteomes" id="UP001054252">
    <property type="component" value="Unassembled WGS sequence"/>
</dbReference>
<dbReference type="SUPFAM" id="SSF103612">
    <property type="entry name" value="SBT domain"/>
    <property type="match status" value="1"/>
</dbReference>
<evidence type="ECO:0000313" key="12">
    <source>
        <dbReference type="Proteomes" id="UP001054252"/>
    </source>
</evidence>
<evidence type="ECO:0000259" key="9">
    <source>
        <dbReference type="PROSITE" id="PS50811"/>
    </source>
</evidence>
<dbReference type="Pfam" id="PF23247">
    <property type="entry name" value="LRR_RPS2"/>
    <property type="match status" value="1"/>
</dbReference>
<evidence type="ECO:0000259" key="10">
    <source>
        <dbReference type="PROSITE" id="PS51141"/>
    </source>
</evidence>
<dbReference type="Pfam" id="PF23598">
    <property type="entry name" value="LRR_14"/>
    <property type="match status" value="1"/>
</dbReference>
<dbReference type="Gene3D" id="4.10.1100.10">
    <property type="entry name" value="Transcription factor, SBP-box domain"/>
    <property type="match status" value="1"/>
</dbReference>
<dbReference type="PROSITE" id="PS50811">
    <property type="entry name" value="WRKY"/>
    <property type="match status" value="1"/>
</dbReference>
<dbReference type="PANTHER" id="PTHR31221:SF283">
    <property type="entry name" value="WRKY DOMAIN-CONTAINING PROTEIN"/>
    <property type="match status" value="1"/>
</dbReference>
<keyword evidence="12" id="KW-1185">Reference proteome</keyword>
<dbReference type="SMART" id="SM00369">
    <property type="entry name" value="LRR_TYP"/>
    <property type="match status" value="2"/>
</dbReference>
<dbReference type="InterPro" id="IPR044810">
    <property type="entry name" value="WRKY_plant"/>
</dbReference>
<dbReference type="GO" id="GO:0003700">
    <property type="term" value="F:DNA-binding transcription factor activity"/>
    <property type="evidence" value="ECO:0007669"/>
    <property type="project" value="InterPro"/>
</dbReference>
<comment type="subcellular location">
    <subcellularLocation>
        <location evidence="1">Nucleus</location>
    </subcellularLocation>
</comment>
<evidence type="ECO:0000256" key="2">
    <source>
        <dbReference type="ARBA" id="ARBA00022614"/>
    </source>
</evidence>
<dbReference type="AlphaFoldDB" id="A0AAV5KIP6"/>
<accession>A0AAV5KIP6</accession>
<dbReference type="FunFam" id="2.20.25.80:FF:000003">
    <property type="entry name" value="WRKY transcription factor 57"/>
    <property type="match status" value="1"/>
</dbReference>
<keyword evidence="8" id="KW-0863">Zinc-finger</keyword>
<protein>
    <submittedName>
        <fullName evidence="11">Uncharacterized protein</fullName>
    </submittedName>
</protein>
<gene>
    <name evidence="11" type="ORF">SLEP1_g34090</name>
</gene>
<dbReference type="Gene3D" id="2.20.25.80">
    <property type="entry name" value="WRKY domain"/>
    <property type="match status" value="1"/>
</dbReference>
<name>A0AAV5KIP6_9ROSI</name>
<dbReference type="InterPro" id="IPR036893">
    <property type="entry name" value="SBP_sf"/>
</dbReference>
<feature type="domain" description="SBP-type" evidence="10">
    <location>
        <begin position="189"/>
        <end position="266"/>
    </location>
</feature>
<dbReference type="PROSITE" id="PS51141">
    <property type="entry name" value="ZF_SBP"/>
    <property type="match status" value="1"/>
</dbReference>
<dbReference type="Pfam" id="PF03106">
    <property type="entry name" value="WRKY"/>
    <property type="match status" value="1"/>
</dbReference>
<keyword evidence="6" id="KW-0804">Transcription</keyword>
<evidence type="ECO:0000256" key="7">
    <source>
        <dbReference type="ARBA" id="ARBA00023242"/>
    </source>
</evidence>
<dbReference type="InterPro" id="IPR003591">
    <property type="entry name" value="Leu-rich_rpt_typical-subtyp"/>
</dbReference>
<dbReference type="InterPro" id="IPR003657">
    <property type="entry name" value="WRKY_dom"/>
</dbReference>
<keyword evidence="3" id="KW-0677">Repeat</keyword>
<keyword evidence="8" id="KW-0479">Metal-binding</keyword>
<dbReference type="GO" id="GO:0005634">
    <property type="term" value="C:nucleus"/>
    <property type="evidence" value="ECO:0007669"/>
    <property type="project" value="UniProtKB-SubCell"/>
</dbReference>
<proteinExistence type="predicted"/>
<keyword evidence="5" id="KW-0238">DNA-binding</keyword>
<dbReference type="SUPFAM" id="SSF118290">
    <property type="entry name" value="WRKY DNA-binding domain"/>
    <property type="match status" value="1"/>
</dbReference>
<sequence>MAGAWEDYQPAAIDSGFIGNPVNQVNIVNETGRISSFHKGPNNRESVGGRVEKKVRERIAFRTRSEVDIPEDGYKWRKYGKKKVKNSPNPRNYYRCSQSGCPVKKRVERDREDPTYVITTYKGIHNHSSPECLMFPQVDSMEKQKMDGVVKSEPVVESHDGGYEMKFYGPMHDDDGSIKKKKSRGNIGGVCCQVASCPADLTEDKTYFGRHKVCEYHAKAAVVTLNGLQQGFCQQCSRFHELSEFDDIKRSCRRRLLGLDGRQRNTASVFRAESLSHKATAAMPEPQKRSEHLCESKIYEQHDTRSSKEATSEVVQAAMGLPPADYIQQPEGLFQFEQDGDGKGETKKVKVRGMAEVFQQSNQSGHKPVWTPIKRSEANRGGQVPTATTKFMPVNPSEFRKMLEFNGQMENMGDWKQRNLIYELTQGREFAKQLQLHLNGPSSSQETLESLLQRIQASYEKSLSILKWNTSVAMEQPESDITEELGMRADIETEDELPFSVERYSNMSSRQGGKVLTEIPEGDEWIAPNICATVCKPVLPESPNCPFLVALSLEGSKALMAIPSSFFEHMPVLTRLNLSHTSIRSLPVSLFKLVSLKELSLRHCKLFMELSPQVGQLYNLVLLDLDETQIAELPKEIGKLSNLEILRLSLDGYMNCGKQLQQNVLIHPGTITRLSQLMELKIDVNPENDDWNAVEEVVVEEICSLERLQHLILYLPNVQILGKRTTGSTSLSYYPLCRFKYTIGQHRQRIISRVPEKVEACFQEWDKCLKFVKGNDISSEMKRVVGYTKAFYLERHATARSLCDFGIKNMKNLKFCLLAECNEIQTIIDEGKFYEEEKIDIVEDVETDCGSGVKAYTAQEPVVLNLQYLHIYYLKNLASIWRSPTYDKQCLSGLKVLELHVCPKLSVIFSPALLTNLGKLEVLVVEDCPELTSVVSPTSNASFEFSLDCFLPSLKMMLLLFLPKLESISSDFHIAPKLEKIGFYDCPELKSLSTREMSSENLKAIKGEREWWEALEWEESEWKSQPDYLHSIFFPVDEDDDVMTQMQEMYDNGSTANQGIVEQVVRSTANQGIVEQVVKSTSFPLDDRAGLVRTSTQCYPPPCPVKQ</sequence>
<dbReference type="InterPro" id="IPR057135">
    <property type="entry name" value="At4g27190-like_LRR"/>
</dbReference>
<dbReference type="Pfam" id="PF03110">
    <property type="entry name" value="SBP"/>
    <property type="match status" value="1"/>
</dbReference>
<keyword evidence="4" id="KW-0805">Transcription regulation</keyword>
<organism evidence="11 12">
    <name type="scientific">Rubroshorea leprosula</name>
    <dbReference type="NCBI Taxonomy" id="152421"/>
    <lineage>
        <taxon>Eukaryota</taxon>
        <taxon>Viridiplantae</taxon>
        <taxon>Streptophyta</taxon>
        <taxon>Embryophyta</taxon>
        <taxon>Tracheophyta</taxon>
        <taxon>Spermatophyta</taxon>
        <taxon>Magnoliopsida</taxon>
        <taxon>eudicotyledons</taxon>
        <taxon>Gunneridae</taxon>
        <taxon>Pentapetalae</taxon>
        <taxon>rosids</taxon>
        <taxon>malvids</taxon>
        <taxon>Malvales</taxon>
        <taxon>Dipterocarpaceae</taxon>
        <taxon>Rubroshorea</taxon>
    </lineage>
</organism>
<evidence type="ECO:0000313" key="11">
    <source>
        <dbReference type="EMBL" id="GKV24482.1"/>
    </source>
</evidence>
<dbReference type="SMART" id="SM00774">
    <property type="entry name" value="WRKY"/>
    <property type="match status" value="1"/>
</dbReference>
<dbReference type="SUPFAM" id="SSF52058">
    <property type="entry name" value="L domain-like"/>
    <property type="match status" value="1"/>
</dbReference>
<dbReference type="InterPro" id="IPR004333">
    <property type="entry name" value="SBP_dom"/>
</dbReference>
<feature type="domain" description="WRKY" evidence="9">
    <location>
        <begin position="65"/>
        <end position="130"/>
    </location>
</feature>
<dbReference type="PANTHER" id="PTHR31221">
    <property type="entry name" value="WRKY TRANSCRIPTION FACTOR PROTEIN 1-RELATED"/>
    <property type="match status" value="1"/>
</dbReference>
<dbReference type="InterPro" id="IPR055414">
    <property type="entry name" value="LRR_R13L4/SHOC2-like"/>
</dbReference>
<dbReference type="InterPro" id="IPR032675">
    <property type="entry name" value="LRR_dom_sf"/>
</dbReference>
<dbReference type="EMBL" id="BPVZ01000065">
    <property type="protein sequence ID" value="GKV24482.1"/>
    <property type="molecule type" value="Genomic_DNA"/>
</dbReference>
<evidence type="ECO:0000256" key="5">
    <source>
        <dbReference type="ARBA" id="ARBA00023125"/>
    </source>
</evidence>
<keyword evidence="2" id="KW-0433">Leucine-rich repeat</keyword>
<evidence type="ECO:0000256" key="1">
    <source>
        <dbReference type="ARBA" id="ARBA00004123"/>
    </source>
</evidence>
<comment type="caution">
    <text evidence="11">The sequence shown here is derived from an EMBL/GenBank/DDBJ whole genome shotgun (WGS) entry which is preliminary data.</text>
</comment>
<dbReference type="InterPro" id="IPR036576">
    <property type="entry name" value="WRKY_dom_sf"/>
</dbReference>
<dbReference type="Gene3D" id="3.80.10.10">
    <property type="entry name" value="Ribonuclease Inhibitor"/>
    <property type="match status" value="2"/>
</dbReference>
<reference evidence="11 12" key="1">
    <citation type="journal article" date="2021" name="Commun. Biol.">
        <title>The genome of Shorea leprosula (Dipterocarpaceae) highlights the ecological relevance of drought in aseasonal tropical rainforests.</title>
        <authorList>
            <person name="Ng K.K.S."/>
            <person name="Kobayashi M.J."/>
            <person name="Fawcett J.A."/>
            <person name="Hatakeyama M."/>
            <person name="Paape T."/>
            <person name="Ng C.H."/>
            <person name="Ang C.C."/>
            <person name="Tnah L.H."/>
            <person name="Lee C.T."/>
            <person name="Nishiyama T."/>
            <person name="Sese J."/>
            <person name="O'Brien M.J."/>
            <person name="Copetti D."/>
            <person name="Mohd Noor M.I."/>
            <person name="Ong R.C."/>
            <person name="Putra M."/>
            <person name="Sireger I.Z."/>
            <person name="Indrioko S."/>
            <person name="Kosugi Y."/>
            <person name="Izuno A."/>
            <person name="Isagi Y."/>
            <person name="Lee S.L."/>
            <person name="Shimizu K.K."/>
        </authorList>
    </citation>
    <scope>NUCLEOTIDE SEQUENCE [LARGE SCALE GENOMIC DNA]</scope>
    <source>
        <strain evidence="11">214</strain>
    </source>
</reference>
<dbReference type="GO" id="GO:0008270">
    <property type="term" value="F:zinc ion binding"/>
    <property type="evidence" value="ECO:0007669"/>
    <property type="project" value="UniProtKB-KW"/>
</dbReference>
<evidence type="ECO:0000256" key="8">
    <source>
        <dbReference type="PROSITE-ProRule" id="PRU00470"/>
    </source>
</evidence>
<keyword evidence="8" id="KW-0862">Zinc</keyword>